<keyword evidence="4 12" id="KW-0808">Transferase</keyword>
<dbReference type="PANTHER" id="PTHR32282:SF33">
    <property type="entry name" value="PEPTIDOGLYCAN GLYCOSYLTRANSFERASE"/>
    <property type="match status" value="1"/>
</dbReference>
<evidence type="ECO:0000256" key="2">
    <source>
        <dbReference type="ARBA" id="ARBA00022670"/>
    </source>
</evidence>
<comment type="caution">
    <text evidence="12">The sequence shown here is derived from an EMBL/GenBank/DDBJ whole genome shotgun (WGS) entry which is preliminary data.</text>
</comment>
<dbReference type="InterPro" id="IPR001264">
    <property type="entry name" value="Glyco_trans_51"/>
</dbReference>
<organism evidence="12 13">
    <name type="scientific">Spongisporangium articulatum</name>
    <dbReference type="NCBI Taxonomy" id="3362603"/>
    <lineage>
        <taxon>Bacteria</taxon>
        <taxon>Bacillati</taxon>
        <taxon>Actinomycetota</taxon>
        <taxon>Actinomycetes</taxon>
        <taxon>Kineosporiales</taxon>
        <taxon>Kineosporiaceae</taxon>
        <taxon>Spongisporangium</taxon>
    </lineage>
</organism>
<evidence type="ECO:0000313" key="12">
    <source>
        <dbReference type="EMBL" id="MFI7586273.1"/>
    </source>
</evidence>
<name>A0ABW8AIS0_9ACTN</name>
<comment type="catalytic activity">
    <reaction evidence="7">
        <text>Preferential cleavage: (Ac)2-L-Lys-D-Ala-|-D-Ala. Also transpeptidation of peptidyl-alanyl moieties that are N-acyl substituents of D-alanine.</text>
        <dbReference type="EC" id="3.4.16.4"/>
    </reaction>
</comment>
<keyword evidence="13" id="KW-1185">Reference proteome</keyword>
<evidence type="ECO:0000313" key="13">
    <source>
        <dbReference type="Proteomes" id="UP001612915"/>
    </source>
</evidence>
<dbReference type="Pfam" id="PF00905">
    <property type="entry name" value="Transpeptidase"/>
    <property type="match status" value="1"/>
</dbReference>
<dbReference type="Proteomes" id="UP001612915">
    <property type="component" value="Unassembled WGS sequence"/>
</dbReference>
<reference evidence="12 13" key="1">
    <citation type="submission" date="2024-10" db="EMBL/GenBank/DDBJ databases">
        <title>The Natural Products Discovery Center: Release of the First 8490 Sequenced Strains for Exploring Actinobacteria Biosynthetic Diversity.</title>
        <authorList>
            <person name="Kalkreuter E."/>
            <person name="Kautsar S.A."/>
            <person name="Yang D."/>
            <person name="Bader C.D."/>
            <person name="Teijaro C.N."/>
            <person name="Fluegel L."/>
            <person name="Davis C.M."/>
            <person name="Simpson J.R."/>
            <person name="Lauterbach L."/>
            <person name="Steele A.D."/>
            <person name="Gui C."/>
            <person name="Meng S."/>
            <person name="Li G."/>
            <person name="Viehrig K."/>
            <person name="Ye F."/>
            <person name="Su P."/>
            <person name="Kiefer A.F."/>
            <person name="Nichols A."/>
            <person name="Cepeda A.J."/>
            <person name="Yan W."/>
            <person name="Fan B."/>
            <person name="Jiang Y."/>
            <person name="Adhikari A."/>
            <person name="Zheng C.-J."/>
            <person name="Schuster L."/>
            <person name="Cowan T.M."/>
            <person name="Smanski M.J."/>
            <person name="Chevrette M.G."/>
            <person name="De Carvalho L.P.S."/>
            <person name="Shen B."/>
        </authorList>
    </citation>
    <scope>NUCLEOTIDE SEQUENCE [LARGE SCALE GENOMIC DNA]</scope>
    <source>
        <strain evidence="12 13">NPDC049639</strain>
    </source>
</reference>
<dbReference type="Pfam" id="PF00912">
    <property type="entry name" value="Transgly"/>
    <property type="match status" value="1"/>
</dbReference>
<dbReference type="RefSeq" id="WP_398275628.1">
    <property type="nucleotide sequence ID" value="NZ_JBITLV010000001.1"/>
</dbReference>
<evidence type="ECO:0000256" key="1">
    <source>
        <dbReference type="ARBA" id="ARBA00022645"/>
    </source>
</evidence>
<dbReference type="SUPFAM" id="SSF56601">
    <property type="entry name" value="beta-lactamase/transpeptidase-like"/>
    <property type="match status" value="1"/>
</dbReference>
<keyword evidence="3 12" id="KW-0328">Glycosyltransferase</keyword>
<dbReference type="Gene3D" id="1.10.3810.10">
    <property type="entry name" value="Biosynthetic peptidoglycan transglycosylase-like"/>
    <property type="match status" value="1"/>
</dbReference>
<dbReference type="SUPFAM" id="SSF53955">
    <property type="entry name" value="Lysozyme-like"/>
    <property type="match status" value="1"/>
</dbReference>
<evidence type="ECO:0000256" key="9">
    <source>
        <dbReference type="SAM" id="MobiDB-lite"/>
    </source>
</evidence>
<proteinExistence type="predicted"/>
<sequence length="745" mass="79206">MSSGPERNVLGLFGAFVACSVVMGLLGAGLMLPVVGASGVGAKKSVDVFAKLPSNLEQPPLSQGSTVLDKKGKVLASFYEENREVVPLSKISPNMQNAVVAIEDARFYEHGGFDSKGLVRAFVTNKVNGATEQGASTLTQQYVKNVLVETAYVNNDKQGIEDARAQNYGRKLKEIRYAVALEKQLTKPEILERYLNIIWFGGKIYGVEAAAHFYYDTTAAKLTLQQAAMLAGMIQAPAQWDPVDHQDDAAQRRNIVLRRMLDLKMIDQATYETTREQSLGAKEHPVPNGCANAGYSAYFCDYVKRTIEQNDAFKALGATQDDRANALLRGGYTIKTTLDPKVQKAAWNSVSRTIKPSDKSKVRTAAVTVEPGTGNIIAMAQNTTYNGKGPGTGVFLNYSVDRKDGGSAGFQTGSTFKPYTLLAWLKAGHTLNDTVDASTGTRSFSSFKACGKPLVGGSYTYSNAGDSGSKGGGMSVWNATANSVNKAYVSMEQKLDICDIAKGAEALGVHQAIPTGDCQPKGETSEDIPTCYPSLTLGVINISPLTQATAYAAFAAEGEYCKARAVASIEDRDGNDVSVPGKSCKQAMDKDVADGMALGLSRVLTNGTAARVGPLPGGRPASGKTGTTNNSIATWFVGFTPQLATAVWVGRPNHDGEPTSLNGRTINGTYYGSVYGATLAAPIWKKIMEPALKGKKVEKFDQPPSSMIGHYTPPKQEGDDKKKTNDGPGNNGNGNGAGGIVDPNR</sequence>
<feature type="region of interest" description="Disordered" evidence="9">
    <location>
        <begin position="697"/>
        <end position="745"/>
    </location>
</feature>
<evidence type="ECO:0000256" key="6">
    <source>
        <dbReference type="ARBA" id="ARBA00023268"/>
    </source>
</evidence>
<evidence type="ECO:0000259" key="10">
    <source>
        <dbReference type="Pfam" id="PF00905"/>
    </source>
</evidence>
<gene>
    <name evidence="12" type="ORF">ACIB24_04295</name>
</gene>
<dbReference type="Gene3D" id="3.40.710.10">
    <property type="entry name" value="DD-peptidase/beta-lactamase superfamily"/>
    <property type="match status" value="1"/>
</dbReference>
<feature type="compositionally biased region" description="Gly residues" evidence="9">
    <location>
        <begin position="729"/>
        <end position="739"/>
    </location>
</feature>
<keyword evidence="1" id="KW-0121">Carboxypeptidase</keyword>
<dbReference type="GO" id="GO:0016757">
    <property type="term" value="F:glycosyltransferase activity"/>
    <property type="evidence" value="ECO:0007669"/>
    <property type="project" value="UniProtKB-KW"/>
</dbReference>
<dbReference type="InterPro" id="IPR036950">
    <property type="entry name" value="PBP_transglycosylase"/>
</dbReference>
<evidence type="ECO:0000256" key="8">
    <source>
        <dbReference type="ARBA" id="ARBA00049902"/>
    </source>
</evidence>
<evidence type="ECO:0000256" key="4">
    <source>
        <dbReference type="ARBA" id="ARBA00022679"/>
    </source>
</evidence>
<evidence type="ECO:0000256" key="7">
    <source>
        <dbReference type="ARBA" id="ARBA00034000"/>
    </source>
</evidence>
<feature type="domain" description="Glycosyl transferase family 51" evidence="11">
    <location>
        <begin position="72"/>
        <end position="260"/>
    </location>
</feature>
<dbReference type="EC" id="2.4.-.-" evidence="12"/>
<dbReference type="InterPro" id="IPR023346">
    <property type="entry name" value="Lysozyme-like_dom_sf"/>
</dbReference>
<keyword evidence="5" id="KW-0378">Hydrolase</keyword>
<keyword evidence="6" id="KW-0511">Multifunctional enzyme</keyword>
<accession>A0ABW8AIS0</accession>
<evidence type="ECO:0000259" key="11">
    <source>
        <dbReference type="Pfam" id="PF00912"/>
    </source>
</evidence>
<dbReference type="InterPro" id="IPR050396">
    <property type="entry name" value="Glycosyltr_51/Transpeptidase"/>
</dbReference>
<dbReference type="InterPro" id="IPR012338">
    <property type="entry name" value="Beta-lactam/transpept-like"/>
</dbReference>
<keyword evidence="2" id="KW-0645">Protease</keyword>
<feature type="domain" description="Penicillin-binding protein transpeptidase" evidence="10">
    <location>
        <begin position="365"/>
        <end position="683"/>
    </location>
</feature>
<dbReference type="PROSITE" id="PS51257">
    <property type="entry name" value="PROKAR_LIPOPROTEIN"/>
    <property type="match status" value="1"/>
</dbReference>
<evidence type="ECO:0000256" key="5">
    <source>
        <dbReference type="ARBA" id="ARBA00022801"/>
    </source>
</evidence>
<dbReference type="InterPro" id="IPR001460">
    <property type="entry name" value="PCN-bd_Tpept"/>
</dbReference>
<protein>
    <submittedName>
        <fullName evidence="12">Transglycosylase domain-containing protein</fullName>
        <ecNumber evidence="12">2.4.-.-</ecNumber>
    </submittedName>
</protein>
<dbReference type="PANTHER" id="PTHR32282">
    <property type="entry name" value="BINDING PROTEIN TRANSPEPTIDASE, PUTATIVE-RELATED"/>
    <property type="match status" value="1"/>
</dbReference>
<dbReference type="EMBL" id="JBITLV010000001">
    <property type="protein sequence ID" value="MFI7586273.1"/>
    <property type="molecule type" value="Genomic_DNA"/>
</dbReference>
<comment type="catalytic activity">
    <reaction evidence="8">
        <text>[GlcNAc-(1-&gt;4)-Mur2Ac(oyl-L-Ala-gamma-D-Glu-L-Lys-D-Ala-D-Ala)](n)-di-trans,octa-cis-undecaprenyl diphosphate + beta-D-GlcNAc-(1-&gt;4)-Mur2Ac(oyl-L-Ala-gamma-D-Glu-L-Lys-D-Ala-D-Ala)-di-trans,octa-cis-undecaprenyl diphosphate = [GlcNAc-(1-&gt;4)-Mur2Ac(oyl-L-Ala-gamma-D-Glu-L-Lys-D-Ala-D-Ala)](n+1)-di-trans,octa-cis-undecaprenyl diphosphate + di-trans,octa-cis-undecaprenyl diphosphate + H(+)</text>
        <dbReference type="Rhea" id="RHEA:23708"/>
        <dbReference type="Rhea" id="RHEA-COMP:9602"/>
        <dbReference type="Rhea" id="RHEA-COMP:9603"/>
        <dbReference type="ChEBI" id="CHEBI:15378"/>
        <dbReference type="ChEBI" id="CHEBI:58405"/>
        <dbReference type="ChEBI" id="CHEBI:60033"/>
        <dbReference type="ChEBI" id="CHEBI:78435"/>
        <dbReference type="EC" id="2.4.99.28"/>
    </reaction>
</comment>
<evidence type="ECO:0000256" key="3">
    <source>
        <dbReference type="ARBA" id="ARBA00022676"/>
    </source>
</evidence>
<feature type="compositionally biased region" description="Basic and acidic residues" evidence="9">
    <location>
        <begin position="716"/>
        <end position="725"/>
    </location>
</feature>